<keyword evidence="2" id="KW-1185">Reference proteome</keyword>
<accession>A0A1Q8QXP1</accession>
<dbReference type="AlphaFoldDB" id="A0A1Q8QXP1"/>
<dbReference type="Proteomes" id="UP000186102">
    <property type="component" value="Unassembled WGS sequence"/>
</dbReference>
<protein>
    <submittedName>
        <fullName evidence="1">Uncharacterized protein</fullName>
    </submittedName>
</protein>
<sequence length="48" mass="5753">MSLSGHGENSRDFTNLDFRQRRVFMNPEPFFEYLHDRGKHTTVLVIKE</sequence>
<organism evidence="1 2">
    <name type="scientific">Desulfosporosinus metallidurans</name>
    <dbReference type="NCBI Taxonomy" id="1888891"/>
    <lineage>
        <taxon>Bacteria</taxon>
        <taxon>Bacillati</taxon>
        <taxon>Bacillota</taxon>
        <taxon>Clostridia</taxon>
        <taxon>Eubacteriales</taxon>
        <taxon>Desulfitobacteriaceae</taxon>
        <taxon>Desulfosporosinus</taxon>
    </lineage>
</organism>
<proteinExistence type="predicted"/>
<dbReference type="EMBL" id="MLBF01000012">
    <property type="protein sequence ID" value="OLN31990.1"/>
    <property type="molecule type" value="Genomic_DNA"/>
</dbReference>
<evidence type="ECO:0000313" key="2">
    <source>
        <dbReference type="Proteomes" id="UP000186102"/>
    </source>
</evidence>
<name>A0A1Q8QXP1_9FIRM</name>
<gene>
    <name evidence="1" type="ORF">DSOL_2083</name>
</gene>
<evidence type="ECO:0000313" key="1">
    <source>
        <dbReference type="EMBL" id="OLN31990.1"/>
    </source>
</evidence>
<reference evidence="1 2" key="1">
    <citation type="submission" date="2016-09" db="EMBL/GenBank/DDBJ databases">
        <title>Complete genome of Desulfosporosinus sp. OL.</title>
        <authorList>
            <person name="Mardanov A."/>
            <person name="Beletsky A."/>
            <person name="Panova A."/>
            <person name="Karnachuk O."/>
            <person name="Ravin N."/>
        </authorList>
    </citation>
    <scope>NUCLEOTIDE SEQUENCE [LARGE SCALE GENOMIC DNA]</scope>
    <source>
        <strain evidence="1 2">OL</strain>
    </source>
</reference>
<comment type="caution">
    <text evidence="1">The sequence shown here is derived from an EMBL/GenBank/DDBJ whole genome shotgun (WGS) entry which is preliminary data.</text>
</comment>